<name>A0AAD6HI62_9EURO</name>
<evidence type="ECO:0000313" key="2">
    <source>
        <dbReference type="Proteomes" id="UP001215712"/>
    </source>
</evidence>
<reference evidence="1" key="1">
    <citation type="journal article" date="2023" name="IMA Fungus">
        <title>Comparative genomic study of the Penicillium genus elucidates a diverse pangenome and 15 lateral gene transfer events.</title>
        <authorList>
            <person name="Petersen C."/>
            <person name="Sorensen T."/>
            <person name="Nielsen M.R."/>
            <person name="Sondergaard T.E."/>
            <person name="Sorensen J.L."/>
            <person name="Fitzpatrick D.A."/>
            <person name="Frisvad J.C."/>
            <person name="Nielsen K.L."/>
        </authorList>
    </citation>
    <scope>NUCLEOTIDE SEQUENCE</scope>
    <source>
        <strain evidence="1">IBT 17514</strain>
    </source>
</reference>
<proteinExistence type="predicted"/>
<dbReference type="Proteomes" id="UP001215712">
    <property type="component" value="Unassembled WGS sequence"/>
</dbReference>
<dbReference type="AlphaFoldDB" id="A0AAD6HI62"/>
<gene>
    <name evidence="1" type="ORF">N7493_007649</name>
</gene>
<organism evidence="1 2">
    <name type="scientific">Penicillium malachiteum</name>
    <dbReference type="NCBI Taxonomy" id="1324776"/>
    <lineage>
        <taxon>Eukaryota</taxon>
        <taxon>Fungi</taxon>
        <taxon>Dikarya</taxon>
        <taxon>Ascomycota</taxon>
        <taxon>Pezizomycotina</taxon>
        <taxon>Eurotiomycetes</taxon>
        <taxon>Eurotiomycetidae</taxon>
        <taxon>Eurotiales</taxon>
        <taxon>Aspergillaceae</taxon>
        <taxon>Penicillium</taxon>
    </lineage>
</organism>
<protein>
    <submittedName>
        <fullName evidence="1">Uncharacterized protein</fullName>
    </submittedName>
</protein>
<dbReference type="EMBL" id="JAQJAN010000011">
    <property type="protein sequence ID" value="KAJ5719194.1"/>
    <property type="molecule type" value="Genomic_DNA"/>
</dbReference>
<reference evidence="1" key="2">
    <citation type="submission" date="2023-01" db="EMBL/GenBank/DDBJ databases">
        <authorList>
            <person name="Petersen C."/>
        </authorList>
    </citation>
    <scope>NUCLEOTIDE SEQUENCE</scope>
    <source>
        <strain evidence="1">IBT 17514</strain>
    </source>
</reference>
<evidence type="ECO:0000313" key="1">
    <source>
        <dbReference type="EMBL" id="KAJ5719194.1"/>
    </source>
</evidence>
<comment type="caution">
    <text evidence="1">The sequence shown here is derived from an EMBL/GenBank/DDBJ whole genome shotgun (WGS) entry which is preliminary data.</text>
</comment>
<sequence length="368" mass="41523">MFAVVSDTFSNQDHTSCDDINLSHSLLSMDNPDLCLQCAYDWSDQILQPDPKSWAYKQQNPLEGLEARYPIFDFQARMAANMSSDASYSGHMPAYDALMNDLEKCLRRHQLSLFSDPVSDNYDYQLQNTDTLTYRDNYSSNSDVSDSCSEDSVMPEWHSLVSELHRNKHSSSFPDASETTDSLEPVQVSTYFPFVRPVEVLFDNSSAMTDSSSQFAMNYMDDSISSQSTAVESKRIDLVGELPSHEEVIAELAQALRVDPNSKYDTNQYQDAQNTLPSRQHTFHTSDSRNSLWLADMSSASSPDFTDRNTDDWLSENDYLSTNMPTTSTNRLGSIGENLMHFRDSLWSFRSPGTLVDDTNDEDGGCPL</sequence>
<accession>A0AAD6HI62</accession>
<keyword evidence="2" id="KW-1185">Reference proteome</keyword>